<dbReference type="SUPFAM" id="SSF46894">
    <property type="entry name" value="C-terminal effector domain of the bipartite response regulators"/>
    <property type="match status" value="1"/>
</dbReference>
<organism evidence="6 7">
    <name type="scientific">Pseudogulbenkiania subflava DSM 22618</name>
    <dbReference type="NCBI Taxonomy" id="1123014"/>
    <lineage>
        <taxon>Bacteria</taxon>
        <taxon>Pseudomonadati</taxon>
        <taxon>Pseudomonadota</taxon>
        <taxon>Betaproteobacteria</taxon>
        <taxon>Neisseriales</taxon>
        <taxon>Chromobacteriaceae</taxon>
        <taxon>Pseudogulbenkiania</taxon>
    </lineage>
</organism>
<dbReference type="PROSITE" id="PS00622">
    <property type="entry name" value="HTH_LUXR_1"/>
    <property type="match status" value="1"/>
</dbReference>
<dbReference type="PROSITE" id="PS50043">
    <property type="entry name" value="HTH_LUXR_2"/>
    <property type="match status" value="1"/>
</dbReference>
<gene>
    <name evidence="6" type="ORF">SAMN02745746_02357</name>
</gene>
<keyword evidence="1 3" id="KW-0597">Phosphoprotein</keyword>
<dbReference type="InterPro" id="IPR011006">
    <property type="entry name" value="CheY-like_superfamily"/>
</dbReference>
<evidence type="ECO:0000256" key="1">
    <source>
        <dbReference type="ARBA" id="ARBA00022553"/>
    </source>
</evidence>
<feature type="domain" description="HTH luxR-type" evidence="4">
    <location>
        <begin position="146"/>
        <end position="211"/>
    </location>
</feature>
<evidence type="ECO:0000313" key="7">
    <source>
        <dbReference type="Proteomes" id="UP000192920"/>
    </source>
</evidence>
<accession>A0A1Y6BWD4</accession>
<evidence type="ECO:0000256" key="2">
    <source>
        <dbReference type="ARBA" id="ARBA00023125"/>
    </source>
</evidence>
<dbReference type="PANTHER" id="PTHR43214:SF43">
    <property type="entry name" value="TWO-COMPONENT RESPONSE REGULATOR"/>
    <property type="match status" value="1"/>
</dbReference>
<dbReference type="Gene3D" id="3.40.50.2300">
    <property type="match status" value="1"/>
</dbReference>
<keyword evidence="2" id="KW-0238">DNA-binding</keyword>
<dbReference type="SMART" id="SM00448">
    <property type="entry name" value="REC"/>
    <property type="match status" value="1"/>
</dbReference>
<reference evidence="7" key="1">
    <citation type="submission" date="2017-04" db="EMBL/GenBank/DDBJ databases">
        <authorList>
            <person name="Varghese N."/>
            <person name="Submissions S."/>
        </authorList>
    </citation>
    <scope>NUCLEOTIDE SEQUENCE [LARGE SCALE GENOMIC DNA]</scope>
    <source>
        <strain evidence="7">DSM 22618</strain>
    </source>
</reference>
<dbReference type="Proteomes" id="UP000192920">
    <property type="component" value="Unassembled WGS sequence"/>
</dbReference>
<dbReference type="InterPro" id="IPR001789">
    <property type="entry name" value="Sig_transdc_resp-reg_receiver"/>
</dbReference>
<dbReference type="EMBL" id="FXAG01000012">
    <property type="protein sequence ID" value="SMF28581.1"/>
    <property type="molecule type" value="Genomic_DNA"/>
</dbReference>
<evidence type="ECO:0000313" key="6">
    <source>
        <dbReference type="EMBL" id="SMF28581.1"/>
    </source>
</evidence>
<dbReference type="PRINTS" id="PR00038">
    <property type="entry name" value="HTHLUXR"/>
</dbReference>
<dbReference type="InterPro" id="IPR058245">
    <property type="entry name" value="NreC/VraR/RcsB-like_REC"/>
</dbReference>
<dbReference type="InterPro" id="IPR039420">
    <property type="entry name" value="WalR-like"/>
</dbReference>
<feature type="modified residue" description="4-aspartylphosphate" evidence="3">
    <location>
        <position position="59"/>
    </location>
</feature>
<dbReference type="InterPro" id="IPR000792">
    <property type="entry name" value="Tscrpt_reg_LuxR_C"/>
</dbReference>
<dbReference type="CDD" id="cd06170">
    <property type="entry name" value="LuxR_C_like"/>
    <property type="match status" value="1"/>
</dbReference>
<dbReference type="InterPro" id="IPR016032">
    <property type="entry name" value="Sig_transdc_resp-reg_C-effctor"/>
</dbReference>
<protein>
    <submittedName>
        <fullName evidence="6">Two component transcriptional regulator, LuxR family</fullName>
    </submittedName>
</protein>
<name>A0A1Y6BWD4_9NEIS</name>
<dbReference type="STRING" id="1123014.SAMN02745746_02357"/>
<evidence type="ECO:0000259" key="5">
    <source>
        <dbReference type="PROSITE" id="PS50110"/>
    </source>
</evidence>
<evidence type="ECO:0000259" key="4">
    <source>
        <dbReference type="PROSITE" id="PS50043"/>
    </source>
</evidence>
<dbReference type="SUPFAM" id="SSF52172">
    <property type="entry name" value="CheY-like"/>
    <property type="match status" value="1"/>
</dbReference>
<dbReference type="GO" id="GO:0000160">
    <property type="term" value="P:phosphorelay signal transduction system"/>
    <property type="evidence" value="ECO:0007669"/>
    <property type="project" value="InterPro"/>
</dbReference>
<dbReference type="PANTHER" id="PTHR43214">
    <property type="entry name" value="TWO-COMPONENT RESPONSE REGULATOR"/>
    <property type="match status" value="1"/>
</dbReference>
<dbReference type="CDD" id="cd17535">
    <property type="entry name" value="REC_NarL-like"/>
    <property type="match status" value="1"/>
</dbReference>
<dbReference type="AlphaFoldDB" id="A0A1Y6BWD4"/>
<dbReference type="GO" id="GO:0003677">
    <property type="term" value="F:DNA binding"/>
    <property type="evidence" value="ECO:0007669"/>
    <property type="project" value="UniProtKB-KW"/>
</dbReference>
<dbReference type="PROSITE" id="PS50110">
    <property type="entry name" value="RESPONSE_REGULATORY"/>
    <property type="match status" value="1"/>
</dbReference>
<proteinExistence type="predicted"/>
<dbReference type="SMART" id="SM00421">
    <property type="entry name" value="HTH_LUXR"/>
    <property type="match status" value="1"/>
</dbReference>
<sequence length="215" mass="23295">MKQSLAGLSILLVDDHALVRMGLRALLESAGAQVLGEADNGEEALRLYDETRPDVLILDLYMPGMGGFATLERLRARHPAARVLILSAHHEVAMPVRALRIGALGYLCKRSAPQEFVKAVRQIGNNQRYLDPQLAQQVALAQLGGAADPSEALTDKEFAIFLQLAQGHSVNEVAEELHLSPSTVGTHLYHIKQKLNAQNAAELALIAVRCGLIDV</sequence>
<dbReference type="Pfam" id="PF00196">
    <property type="entry name" value="GerE"/>
    <property type="match status" value="1"/>
</dbReference>
<dbReference type="Pfam" id="PF00072">
    <property type="entry name" value="Response_reg"/>
    <property type="match status" value="1"/>
</dbReference>
<keyword evidence="7" id="KW-1185">Reference proteome</keyword>
<dbReference type="RefSeq" id="WP_085276605.1">
    <property type="nucleotide sequence ID" value="NZ_FXAG01000012.1"/>
</dbReference>
<feature type="domain" description="Response regulatory" evidence="5">
    <location>
        <begin position="9"/>
        <end position="124"/>
    </location>
</feature>
<evidence type="ECO:0000256" key="3">
    <source>
        <dbReference type="PROSITE-ProRule" id="PRU00169"/>
    </source>
</evidence>
<dbReference type="GO" id="GO:0006355">
    <property type="term" value="P:regulation of DNA-templated transcription"/>
    <property type="evidence" value="ECO:0007669"/>
    <property type="project" value="InterPro"/>
</dbReference>